<feature type="region of interest" description="Disordered" evidence="1">
    <location>
        <begin position="1"/>
        <end position="25"/>
    </location>
</feature>
<name>M0BWW0_9EURY</name>
<evidence type="ECO:0000313" key="3">
    <source>
        <dbReference type="Proteomes" id="UP000011657"/>
    </source>
</evidence>
<dbReference type="PATRIC" id="fig|1227488.3.peg.3846"/>
<evidence type="ECO:0000313" key="2">
    <source>
        <dbReference type="EMBL" id="ELZ14898.1"/>
    </source>
</evidence>
<dbReference type="STRING" id="1227488.C477_19187"/>
<dbReference type="Proteomes" id="UP000011657">
    <property type="component" value="Unassembled WGS sequence"/>
</dbReference>
<accession>M0BWW0</accession>
<reference evidence="2 3" key="1">
    <citation type="journal article" date="2014" name="PLoS Genet.">
        <title>Phylogenetically driven sequencing of extremely halophilic archaea reveals strategies for static and dynamic osmo-response.</title>
        <authorList>
            <person name="Becker E.A."/>
            <person name="Seitzer P.M."/>
            <person name="Tritt A."/>
            <person name="Larsen D."/>
            <person name="Krusor M."/>
            <person name="Yao A.I."/>
            <person name="Wu D."/>
            <person name="Madern D."/>
            <person name="Eisen J.A."/>
            <person name="Darling A.E."/>
            <person name="Facciotti M.T."/>
        </authorList>
    </citation>
    <scope>NUCLEOTIDE SEQUENCE [LARGE SCALE GENOMIC DNA]</scope>
    <source>
        <strain evidence="2 3">JCM 13891</strain>
    </source>
</reference>
<feature type="compositionally biased region" description="Basic and acidic residues" evidence="1">
    <location>
        <begin position="8"/>
        <end position="25"/>
    </location>
</feature>
<gene>
    <name evidence="2" type="ORF">C477_19187</name>
</gene>
<protein>
    <submittedName>
        <fullName evidence="2">Uncharacterized protein</fullName>
    </submittedName>
</protein>
<dbReference type="AlphaFoldDB" id="M0BWW0"/>
<comment type="caution">
    <text evidence="2">The sequence shown here is derived from an EMBL/GenBank/DDBJ whole genome shotgun (WGS) entry which is preliminary data.</text>
</comment>
<keyword evidence="3" id="KW-1185">Reference proteome</keyword>
<dbReference type="EMBL" id="AOIS01000060">
    <property type="protein sequence ID" value="ELZ14898.1"/>
    <property type="molecule type" value="Genomic_DNA"/>
</dbReference>
<organism evidence="2 3">
    <name type="scientific">Haloterrigena salina JCM 13891</name>
    <dbReference type="NCBI Taxonomy" id="1227488"/>
    <lineage>
        <taxon>Archaea</taxon>
        <taxon>Methanobacteriati</taxon>
        <taxon>Methanobacteriota</taxon>
        <taxon>Stenosarchaea group</taxon>
        <taxon>Halobacteria</taxon>
        <taxon>Halobacteriales</taxon>
        <taxon>Natrialbaceae</taxon>
        <taxon>Haloterrigena</taxon>
    </lineage>
</organism>
<sequence>MTDETDGVDDRGDDDRDSADVARARRECDVCGTSVPAATYREHLLKECPGEPR</sequence>
<evidence type="ECO:0000256" key="1">
    <source>
        <dbReference type="SAM" id="MobiDB-lite"/>
    </source>
</evidence>
<proteinExistence type="predicted"/>
<dbReference type="RefSeq" id="WP_008896096.1">
    <property type="nucleotide sequence ID" value="NZ_AOIS01000060.1"/>
</dbReference>